<gene>
    <name evidence="3" type="ORF">QJS04_geneDACA015569</name>
</gene>
<comment type="caution">
    <text evidence="3">The sequence shown here is derived from an EMBL/GenBank/DDBJ whole genome shotgun (WGS) entry which is preliminary data.</text>
</comment>
<proteinExistence type="inferred from homology"/>
<dbReference type="EMBL" id="JAUJYN010000007">
    <property type="protein sequence ID" value="KAK1266747.1"/>
    <property type="molecule type" value="Genomic_DNA"/>
</dbReference>
<dbReference type="Gene3D" id="3.90.730.10">
    <property type="entry name" value="Ribonuclease T2-like"/>
    <property type="match status" value="1"/>
</dbReference>
<dbReference type="AlphaFoldDB" id="A0AAV9ARN3"/>
<sequence>MLSKSSNRTWQTFIIDGLWPDYNDGTWPACCSRSDFDVKKVFDPTTISSLMPLLVKYWPSLSCSSASLCHGGKEKHGTCSSPSVIDEYDYFSKTLNLYMRYNVTKVLDDAGFRATNADKYPLGEIVSTITKAFGAPPSLSCSHGAVEELYLCFTKDFKPRDCANGLSTAQDPLNSRKSCPTYIRIPEYTQLVTISADAELSTK</sequence>
<organism evidence="3 4">
    <name type="scientific">Acorus gramineus</name>
    <name type="common">Dwarf sweet flag</name>
    <dbReference type="NCBI Taxonomy" id="55184"/>
    <lineage>
        <taxon>Eukaryota</taxon>
        <taxon>Viridiplantae</taxon>
        <taxon>Streptophyta</taxon>
        <taxon>Embryophyta</taxon>
        <taxon>Tracheophyta</taxon>
        <taxon>Spermatophyta</taxon>
        <taxon>Magnoliopsida</taxon>
        <taxon>Liliopsida</taxon>
        <taxon>Acoraceae</taxon>
        <taxon>Acorus</taxon>
    </lineage>
</organism>
<dbReference type="Proteomes" id="UP001179952">
    <property type="component" value="Unassembled WGS sequence"/>
</dbReference>
<keyword evidence="4" id="KW-1185">Reference proteome</keyword>
<name>A0AAV9ARN3_ACOGR</name>
<dbReference type="InterPro" id="IPR036430">
    <property type="entry name" value="RNase_T2-like_sf"/>
</dbReference>
<accession>A0AAV9ARN3</accession>
<protein>
    <submittedName>
        <fullName evidence="3">Ribonuclease 2</fullName>
    </submittedName>
</protein>
<dbReference type="PANTHER" id="PTHR11240">
    <property type="entry name" value="RIBONUCLEASE T2"/>
    <property type="match status" value="1"/>
</dbReference>
<dbReference type="GO" id="GO:0005576">
    <property type="term" value="C:extracellular region"/>
    <property type="evidence" value="ECO:0007669"/>
    <property type="project" value="TreeGrafter"/>
</dbReference>
<comment type="similarity">
    <text evidence="1 2">Belongs to the RNase T2 family.</text>
</comment>
<dbReference type="GO" id="GO:0003723">
    <property type="term" value="F:RNA binding"/>
    <property type="evidence" value="ECO:0007669"/>
    <property type="project" value="InterPro"/>
</dbReference>
<dbReference type="PANTHER" id="PTHR11240:SF22">
    <property type="entry name" value="RIBONUCLEASE T2"/>
    <property type="match status" value="1"/>
</dbReference>
<evidence type="ECO:0000256" key="2">
    <source>
        <dbReference type="RuleBase" id="RU004328"/>
    </source>
</evidence>
<dbReference type="GO" id="GO:0006401">
    <property type="term" value="P:RNA catabolic process"/>
    <property type="evidence" value="ECO:0007669"/>
    <property type="project" value="TreeGrafter"/>
</dbReference>
<dbReference type="Pfam" id="PF00445">
    <property type="entry name" value="Ribonuclease_T2"/>
    <property type="match status" value="1"/>
</dbReference>
<evidence type="ECO:0000313" key="3">
    <source>
        <dbReference type="EMBL" id="KAK1266747.1"/>
    </source>
</evidence>
<evidence type="ECO:0000256" key="1">
    <source>
        <dbReference type="ARBA" id="ARBA00007469"/>
    </source>
</evidence>
<dbReference type="GO" id="GO:0033897">
    <property type="term" value="F:ribonuclease T2 activity"/>
    <property type="evidence" value="ECO:0007669"/>
    <property type="project" value="InterPro"/>
</dbReference>
<reference evidence="3" key="2">
    <citation type="submission" date="2023-06" db="EMBL/GenBank/DDBJ databases">
        <authorList>
            <person name="Ma L."/>
            <person name="Liu K.-W."/>
            <person name="Li Z."/>
            <person name="Hsiao Y.-Y."/>
            <person name="Qi Y."/>
            <person name="Fu T."/>
            <person name="Tang G."/>
            <person name="Zhang D."/>
            <person name="Sun W.-H."/>
            <person name="Liu D.-K."/>
            <person name="Li Y."/>
            <person name="Chen G.-Z."/>
            <person name="Liu X.-D."/>
            <person name="Liao X.-Y."/>
            <person name="Jiang Y.-T."/>
            <person name="Yu X."/>
            <person name="Hao Y."/>
            <person name="Huang J."/>
            <person name="Zhao X.-W."/>
            <person name="Ke S."/>
            <person name="Chen Y.-Y."/>
            <person name="Wu W.-L."/>
            <person name="Hsu J.-L."/>
            <person name="Lin Y.-F."/>
            <person name="Huang M.-D."/>
            <person name="Li C.-Y."/>
            <person name="Huang L."/>
            <person name="Wang Z.-W."/>
            <person name="Zhao X."/>
            <person name="Zhong W.-Y."/>
            <person name="Peng D.-H."/>
            <person name="Ahmad S."/>
            <person name="Lan S."/>
            <person name="Zhang J.-S."/>
            <person name="Tsai W.-C."/>
            <person name="Van De Peer Y."/>
            <person name="Liu Z.-J."/>
        </authorList>
    </citation>
    <scope>NUCLEOTIDE SEQUENCE</scope>
    <source>
        <strain evidence="3">SCP</strain>
        <tissue evidence="3">Leaves</tissue>
    </source>
</reference>
<dbReference type="InterPro" id="IPR001568">
    <property type="entry name" value="RNase_T2-like"/>
</dbReference>
<reference evidence="3" key="1">
    <citation type="journal article" date="2023" name="Nat. Commun.">
        <title>Diploid and tetraploid genomes of Acorus and the evolution of monocots.</title>
        <authorList>
            <person name="Ma L."/>
            <person name="Liu K.W."/>
            <person name="Li Z."/>
            <person name="Hsiao Y.Y."/>
            <person name="Qi Y."/>
            <person name="Fu T."/>
            <person name="Tang G.D."/>
            <person name="Zhang D."/>
            <person name="Sun W.H."/>
            <person name="Liu D.K."/>
            <person name="Li Y."/>
            <person name="Chen G.Z."/>
            <person name="Liu X.D."/>
            <person name="Liao X.Y."/>
            <person name="Jiang Y.T."/>
            <person name="Yu X."/>
            <person name="Hao Y."/>
            <person name="Huang J."/>
            <person name="Zhao X.W."/>
            <person name="Ke S."/>
            <person name="Chen Y.Y."/>
            <person name="Wu W.L."/>
            <person name="Hsu J.L."/>
            <person name="Lin Y.F."/>
            <person name="Huang M.D."/>
            <person name="Li C.Y."/>
            <person name="Huang L."/>
            <person name="Wang Z.W."/>
            <person name="Zhao X."/>
            <person name="Zhong W.Y."/>
            <person name="Peng D.H."/>
            <person name="Ahmad S."/>
            <person name="Lan S."/>
            <person name="Zhang J.S."/>
            <person name="Tsai W.C."/>
            <person name="Van de Peer Y."/>
            <person name="Liu Z.J."/>
        </authorList>
    </citation>
    <scope>NUCLEOTIDE SEQUENCE</scope>
    <source>
        <strain evidence="3">SCP</strain>
    </source>
</reference>
<evidence type="ECO:0000313" key="4">
    <source>
        <dbReference type="Proteomes" id="UP001179952"/>
    </source>
</evidence>
<dbReference type="SUPFAM" id="SSF55895">
    <property type="entry name" value="Ribonuclease Rh-like"/>
    <property type="match status" value="1"/>
</dbReference>